<evidence type="ECO:0000256" key="3">
    <source>
        <dbReference type="ARBA" id="ARBA00022801"/>
    </source>
</evidence>
<proteinExistence type="inferred from homology"/>
<dbReference type="Proteomes" id="UP000199534">
    <property type="component" value="Unassembled WGS sequence"/>
</dbReference>
<dbReference type="Gene3D" id="3.90.1720.10">
    <property type="entry name" value="endopeptidase domain like (from Nostoc punctiforme)"/>
    <property type="match status" value="1"/>
</dbReference>
<dbReference type="PANTHER" id="PTHR47053:SF1">
    <property type="entry name" value="MUREIN DD-ENDOPEPTIDASE MEPH-RELATED"/>
    <property type="match status" value="1"/>
</dbReference>
<keyword evidence="7" id="KW-1185">Reference proteome</keyword>
<reference evidence="6 7" key="1">
    <citation type="submission" date="2016-10" db="EMBL/GenBank/DDBJ databases">
        <authorList>
            <person name="de Groot N.N."/>
        </authorList>
    </citation>
    <scope>NUCLEOTIDE SEQUENCE [LARGE SCALE GENOMIC DNA]</scope>
    <source>
        <strain evidence="6 7">DSM 21019</strain>
    </source>
</reference>
<comment type="similarity">
    <text evidence="1">Belongs to the peptidase C40 family.</text>
</comment>
<dbReference type="Pfam" id="PF18348">
    <property type="entry name" value="SH3_16"/>
    <property type="match status" value="1"/>
</dbReference>
<dbReference type="GO" id="GO:0008234">
    <property type="term" value="F:cysteine-type peptidase activity"/>
    <property type="evidence" value="ECO:0007669"/>
    <property type="project" value="UniProtKB-KW"/>
</dbReference>
<evidence type="ECO:0000256" key="2">
    <source>
        <dbReference type="ARBA" id="ARBA00022670"/>
    </source>
</evidence>
<dbReference type="SUPFAM" id="SSF54001">
    <property type="entry name" value="Cysteine proteinases"/>
    <property type="match status" value="1"/>
</dbReference>
<evidence type="ECO:0000313" key="7">
    <source>
        <dbReference type="Proteomes" id="UP000199534"/>
    </source>
</evidence>
<dbReference type="Gene3D" id="2.30.30.40">
    <property type="entry name" value="SH3 Domains"/>
    <property type="match status" value="1"/>
</dbReference>
<name>A0A1I6H3D1_9FLAO</name>
<dbReference type="InterPro" id="IPR000064">
    <property type="entry name" value="NLP_P60_dom"/>
</dbReference>
<dbReference type="InterPro" id="IPR041382">
    <property type="entry name" value="SH3_16"/>
</dbReference>
<feature type="domain" description="NlpC/P60" evidence="5">
    <location>
        <begin position="121"/>
        <end position="245"/>
    </location>
</feature>
<dbReference type="PROSITE" id="PS51935">
    <property type="entry name" value="NLPC_P60"/>
    <property type="match status" value="1"/>
</dbReference>
<dbReference type="RefSeq" id="WP_092982610.1">
    <property type="nucleotide sequence ID" value="NZ_FOYQ01000002.1"/>
</dbReference>
<dbReference type="EMBL" id="FOYQ01000002">
    <property type="protein sequence ID" value="SFR48877.1"/>
    <property type="molecule type" value="Genomic_DNA"/>
</dbReference>
<evidence type="ECO:0000259" key="5">
    <source>
        <dbReference type="PROSITE" id="PS51935"/>
    </source>
</evidence>
<sequence length="249" mass="28057">MRYGICPLSLVPVFEEREQGKMLTQLLYGELFKILDSRKNHYRIRVQLDKTEGWIRKDQAAELEEAVWEETLKSSMGACTQDLFSHIINEEGILFPVAIGANAVRASLMDHRFEGDSSIPAKDREHLISQALLLLNSPEMPGGRSPLGIDAGGFTQLVYKCCGYALDRNPQQQALQGDALSFIEESEPGDLAFFDGPDGAIDHVGIIMKNNYIIHVHGQVRIDRIDHSGIFNTQLRRYTHPLRVIKKLL</sequence>
<dbReference type="Pfam" id="PF00877">
    <property type="entry name" value="NLPC_P60"/>
    <property type="match status" value="1"/>
</dbReference>
<evidence type="ECO:0000313" key="6">
    <source>
        <dbReference type="EMBL" id="SFR48877.1"/>
    </source>
</evidence>
<dbReference type="GO" id="GO:0006508">
    <property type="term" value="P:proteolysis"/>
    <property type="evidence" value="ECO:0007669"/>
    <property type="project" value="UniProtKB-KW"/>
</dbReference>
<dbReference type="InterPro" id="IPR051202">
    <property type="entry name" value="Peptidase_C40"/>
</dbReference>
<keyword evidence="3" id="KW-0378">Hydrolase</keyword>
<evidence type="ECO:0000256" key="4">
    <source>
        <dbReference type="ARBA" id="ARBA00022807"/>
    </source>
</evidence>
<gene>
    <name evidence="6" type="ORF">SAMN04490243_2179</name>
</gene>
<protein>
    <submittedName>
        <fullName evidence="6">NlpC/P60 family protein</fullName>
    </submittedName>
</protein>
<keyword evidence="4" id="KW-0788">Thiol protease</keyword>
<dbReference type="AlphaFoldDB" id="A0A1I6H3D1"/>
<dbReference type="STRING" id="400055.SAMN04490243_2179"/>
<dbReference type="OrthoDB" id="9813368at2"/>
<dbReference type="PANTHER" id="PTHR47053">
    <property type="entry name" value="MUREIN DD-ENDOPEPTIDASE MEPH-RELATED"/>
    <property type="match status" value="1"/>
</dbReference>
<organism evidence="6 7">
    <name type="scientific">Robiginitalea myxolifaciens</name>
    <dbReference type="NCBI Taxonomy" id="400055"/>
    <lineage>
        <taxon>Bacteria</taxon>
        <taxon>Pseudomonadati</taxon>
        <taxon>Bacteroidota</taxon>
        <taxon>Flavobacteriia</taxon>
        <taxon>Flavobacteriales</taxon>
        <taxon>Flavobacteriaceae</taxon>
        <taxon>Robiginitalea</taxon>
    </lineage>
</organism>
<accession>A0A1I6H3D1</accession>
<keyword evidence="2" id="KW-0645">Protease</keyword>
<evidence type="ECO:0000256" key="1">
    <source>
        <dbReference type="ARBA" id="ARBA00007074"/>
    </source>
</evidence>
<dbReference type="InterPro" id="IPR038765">
    <property type="entry name" value="Papain-like_cys_pep_sf"/>
</dbReference>